<proteinExistence type="inferred from homology"/>
<name>A0A7Y4P0J1_9ACTN</name>
<dbReference type="GO" id="GO:0008999">
    <property type="term" value="F:protein-N-terminal-alanine acetyltransferase activity"/>
    <property type="evidence" value="ECO:0007669"/>
    <property type="project" value="UniProtKB-EC"/>
</dbReference>
<keyword evidence="2 5" id="KW-0012">Acyltransferase</keyword>
<comment type="caution">
    <text evidence="6">The sequence shown here is derived from an EMBL/GenBank/DDBJ whole genome shotgun (WGS) entry which is preliminary data.</text>
</comment>
<evidence type="ECO:0000313" key="6">
    <source>
        <dbReference type="EMBL" id="NOL41195.1"/>
    </source>
</evidence>
<keyword evidence="7" id="KW-1185">Reference proteome</keyword>
<organism evidence="6 7">
    <name type="scientific">Kribbella sandramycini</name>
    <dbReference type="NCBI Taxonomy" id="60450"/>
    <lineage>
        <taxon>Bacteria</taxon>
        <taxon>Bacillati</taxon>
        <taxon>Actinomycetota</taxon>
        <taxon>Actinomycetes</taxon>
        <taxon>Propionibacteriales</taxon>
        <taxon>Kribbellaceae</taxon>
        <taxon>Kribbella</taxon>
    </lineage>
</organism>
<evidence type="ECO:0000256" key="3">
    <source>
        <dbReference type="ARBA" id="ARBA00038502"/>
    </source>
</evidence>
<dbReference type="InterPro" id="IPR016181">
    <property type="entry name" value="Acyl_CoA_acyltransferase"/>
</dbReference>
<reference evidence="6 7" key="1">
    <citation type="submission" date="2020-05" db="EMBL/GenBank/DDBJ databases">
        <title>Genome sequence of Kribbella sandramycini ATCC 39419.</title>
        <authorList>
            <person name="Maclea K.S."/>
            <person name="Fair J.L."/>
        </authorList>
    </citation>
    <scope>NUCLEOTIDE SEQUENCE [LARGE SCALE GENOMIC DNA]</scope>
    <source>
        <strain evidence="6 7">ATCC 39419</strain>
    </source>
</reference>
<dbReference type="PANTHER" id="PTHR43792:SF8">
    <property type="entry name" value="[RIBOSOMAL PROTEIN US5]-ALANINE N-ACETYLTRANSFERASE"/>
    <property type="match status" value="1"/>
</dbReference>
<gene>
    <name evidence="5" type="ORF">HNR71_004597</name>
    <name evidence="6" type="ORF">HPO96_13165</name>
</gene>
<dbReference type="GO" id="GO:0005737">
    <property type="term" value="C:cytoplasm"/>
    <property type="evidence" value="ECO:0007669"/>
    <property type="project" value="TreeGrafter"/>
</dbReference>
<dbReference type="EMBL" id="JACHKF010000001">
    <property type="protein sequence ID" value="MBB6568960.1"/>
    <property type="molecule type" value="Genomic_DNA"/>
</dbReference>
<dbReference type="PROSITE" id="PS51186">
    <property type="entry name" value="GNAT"/>
    <property type="match status" value="1"/>
</dbReference>
<feature type="domain" description="N-acetyltransferase" evidence="4">
    <location>
        <begin position="7"/>
        <end position="170"/>
    </location>
</feature>
<reference evidence="5 8" key="2">
    <citation type="submission" date="2020-08" db="EMBL/GenBank/DDBJ databases">
        <title>Sequencing the genomes of 1000 actinobacteria strains.</title>
        <authorList>
            <person name="Klenk H.-P."/>
        </authorList>
    </citation>
    <scope>NUCLEOTIDE SEQUENCE [LARGE SCALE GENOMIC DNA]</scope>
    <source>
        <strain evidence="5 8">DSM 15626</strain>
    </source>
</reference>
<dbReference type="Proteomes" id="UP000553957">
    <property type="component" value="Unassembled WGS sequence"/>
</dbReference>
<accession>A0A7Y4P0J1</accession>
<comment type="similarity">
    <text evidence="3">Belongs to the acetyltransferase family. RimJ subfamily.</text>
</comment>
<dbReference type="RefSeq" id="WP_171673630.1">
    <property type="nucleotide sequence ID" value="NZ_BAAAGT010000013.1"/>
</dbReference>
<keyword evidence="1 6" id="KW-0808">Transferase</keyword>
<dbReference type="SUPFAM" id="SSF55729">
    <property type="entry name" value="Acyl-CoA N-acyltransferases (Nat)"/>
    <property type="match status" value="1"/>
</dbReference>
<dbReference type="PANTHER" id="PTHR43792">
    <property type="entry name" value="GNAT FAMILY, PUTATIVE (AFU_ORTHOLOGUE AFUA_3G00765)-RELATED-RELATED"/>
    <property type="match status" value="1"/>
</dbReference>
<sequence>MPLPDGVRLERLTAEHADALLAFELDNRAYFARSIADRGDAFFANFTAVLADRLAEQATGDCQFHVLVDAAGAVVGRVNLVDLASGSAELGYRIAESATGRGLATAAVRAVARLAATDYGLHRLTAGTSSANAASRAVLERTGFRQVLPPAAEPLDGRTVGQVTYELVLEGS</sequence>
<evidence type="ECO:0000313" key="7">
    <source>
        <dbReference type="Proteomes" id="UP000534306"/>
    </source>
</evidence>
<dbReference type="EC" id="2.3.1.267" evidence="5"/>
<dbReference type="InterPro" id="IPR051531">
    <property type="entry name" value="N-acetyltransferase"/>
</dbReference>
<dbReference type="EMBL" id="JABJRC010000002">
    <property type="protein sequence ID" value="NOL41195.1"/>
    <property type="molecule type" value="Genomic_DNA"/>
</dbReference>
<evidence type="ECO:0000259" key="4">
    <source>
        <dbReference type="PROSITE" id="PS51186"/>
    </source>
</evidence>
<dbReference type="Gene3D" id="3.40.630.30">
    <property type="match status" value="1"/>
</dbReference>
<dbReference type="Proteomes" id="UP000534306">
    <property type="component" value="Unassembled WGS sequence"/>
</dbReference>
<evidence type="ECO:0000313" key="8">
    <source>
        <dbReference type="Proteomes" id="UP000553957"/>
    </source>
</evidence>
<evidence type="ECO:0000256" key="2">
    <source>
        <dbReference type="ARBA" id="ARBA00023315"/>
    </source>
</evidence>
<dbReference type="Pfam" id="PF13302">
    <property type="entry name" value="Acetyltransf_3"/>
    <property type="match status" value="1"/>
</dbReference>
<dbReference type="InterPro" id="IPR000182">
    <property type="entry name" value="GNAT_dom"/>
</dbReference>
<protein>
    <submittedName>
        <fullName evidence="6">GNAT family N-acetyltransferase</fullName>
    </submittedName>
    <submittedName>
        <fullName evidence="5">Ribosomal-protein-alanine N-acetyltransferase</fullName>
        <ecNumber evidence="5">2.3.1.267</ecNumber>
    </submittedName>
</protein>
<evidence type="ECO:0000256" key="1">
    <source>
        <dbReference type="ARBA" id="ARBA00022679"/>
    </source>
</evidence>
<evidence type="ECO:0000313" key="5">
    <source>
        <dbReference type="EMBL" id="MBB6568960.1"/>
    </source>
</evidence>
<dbReference type="AlphaFoldDB" id="A0A7Y4P0J1"/>